<dbReference type="SUPFAM" id="SSF46894">
    <property type="entry name" value="C-terminal effector domain of the bipartite response regulators"/>
    <property type="match status" value="1"/>
</dbReference>
<feature type="domain" description="HTH luxR-type" evidence="3">
    <location>
        <begin position="876"/>
        <end position="941"/>
    </location>
</feature>
<dbReference type="GO" id="GO:0005737">
    <property type="term" value="C:cytoplasm"/>
    <property type="evidence" value="ECO:0007669"/>
    <property type="project" value="TreeGrafter"/>
</dbReference>
<dbReference type="AlphaFoldDB" id="A0A9W6RPJ2"/>
<dbReference type="Pfam" id="PF00196">
    <property type="entry name" value="GerE"/>
    <property type="match status" value="1"/>
</dbReference>
<accession>A0A9W6RPJ2</accession>
<dbReference type="InterPro" id="IPR041664">
    <property type="entry name" value="AAA_16"/>
</dbReference>
<protein>
    <submittedName>
        <fullName evidence="4">Helix-turn-helix transcriptional regulator</fullName>
    </submittedName>
</protein>
<dbReference type="InterPro" id="IPR000792">
    <property type="entry name" value="Tscrpt_reg_LuxR_C"/>
</dbReference>
<dbReference type="Gene3D" id="3.40.50.300">
    <property type="entry name" value="P-loop containing nucleotide triphosphate hydrolases"/>
    <property type="match status" value="1"/>
</dbReference>
<dbReference type="SUPFAM" id="SSF52540">
    <property type="entry name" value="P-loop containing nucleoside triphosphate hydrolases"/>
    <property type="match status" value="1"/>
</dbReference>
<evidence type="ECO:0000256" key="2">
    <source>
        <dbReference type="ARBA" id="ARBA00022840"/>
    </source>
</evidence>
<proteinExistence type="predicted"/>
<dbReference type="Pfam" id="PF13191">
    <property type="entry name" value="AAA_16"/>
    <property type="match status" value="1"/>
</dbReference>
<dbReference type="Gene3D" id="1.25.40.10">
    <property type="entry name" value="Tetratricopeptide repeat domain"/>
    <property type="match status" value="2"/>
</dbReference>
<evidence type="ECO:0000259" key="3">
    <source>
        <dbReference type="PROSITE" id="PS50043"/>
    </source>
</evidence>
<dbReference type="GO" id="GO:0005524">
    <property type="term" value="F:ATP binding"/>
    <property type="evidence" value="ECO:0007669"/>
    <property type="project" value="UniProtKB-KW"/>
</dbReference>
<dbReference type="CDD" id="cd06170">
    <property type="entry name" value="LuxR_C_like"/>
    <property type="match status" value="1"/>
</dbReference>
<dbReference type="PANTHER" id="PTHR16305:SF35">
    <property type="entry name" value="TRANSCRIPTIONAL ACTIVATOR DOMAIN"/>
    <property type="match status" value="1"/>
</dbReference>
<dbReference type="PRINTS" id="PR00038">
    <property type="entry name" value="HTHLUXR"/>
</dbReference>
<dbReference type="SUPFAM" id="SSF48452">
    <property type="entry name" value="TPR-like"/>
    <property type="match status" value="1"/>
</dbReference>
<dbReference type="GO" id="GO:0006355">
    <property type="term" value="P:regulation of DNA-templated transcription"/>
    <property type="evidence" value="ECO:0007669"/>
    <property type="project" value="InterPro"/>
</dbReference>
<dbReference type="PANTHER" id="PTHR16305">
    <property type="entry name" value="TESTICULAR SOLUBLE ADENYLYL CYCLASE"/>
    <property type="match status" value="1"/>
</dbReference>
<organism evidence="4 5">
    <name type="scientific">Actinoallomurus iriomotensis</name>
    <dbReference type="NCBI Taxonomy" id="478107"/>
    <lineage>
        <taxon>Bacteria</taxon>
        <taxon>Bacillati</taxon>
        <taxon>Actinomycetota</taxon>
        <taxon>Actinomycetes</taxon>
        <taxon>Streptosporangiales</taxon>
        <taxon>Thermomonosporaceae</taxon>
        <taxon>Actinoallomurus</taxon>
    </lineage>
</organism>
<sequence>MDAAGSSFVGRGEELAVFREACARVRQGSPAAVLVGGEAGVGKSRLVAEFTAGLSKRELVLLGGCVELGANGLAFAPFAAVLRTLVRELGVAGVSEVLPYGEARELGRLLPALGSSGGDGADGMARARLFEEFLALLAGVAEQRSIVLVIEDMHWADRSSRELLSFLLRNQHAVPGLLVIATHRSDQMQRSHPLRRLWAELDRLAWVRRFELGRMTKNEVISRLRGLLGREPDARLGEEIFRRSAGNPLFVEALSAGADAPVPESIRDLLLTPLEQLPARTRQVVRAAAVSGVRVGHPLLSAVTELDDAALTSELRPAAESNLMLVEENGYSFRHALVREVLYEDMLPGERTLLHVRYADALEKDSSLASDGRAAVESAHHWYASKRRPARALAASWRAAAEASASLAYAEQLHMLLQVLELWECVPDAADQIATSRDEVVEKAVHAGMAAGEGGRAMELIAAALPENGDPVRAGRLLTCRGELRFVLGLPGDVADLREAALLIPDGHDLRASVLNTLANRLLTIPREEEGRAAAREAMAAARATGDPRSEIIATVNLAYAQARAGDIDAHLPHLVAARAMADRIGDHSALMHAYRCEADVLQSAGRYEQAAEAARHGLRTAAEAGLARTSGPTQAGNLAEALIALGRWDEATEVIDHVLDLTPPPSLHAYLLVLRGTIALGRGDLDLARTCTDYAREVFTRGTSYAQDHLLLVHLEVDLRLAQGRRPDAMRLVEQALTTDEIETSPRYLWPVIEAGARAGVTGLDGTAAALPVIGPVQRAHQLTFTAETRSPDRWDRVAAAWADLRQPYPQALALLRAAEVAADAGDRALAQSHLSRAAAHADRLSAHPLRTRIDRLARLARISLTPANGSRAEDGQKRFDLTPREREVLDLIADGRTNRQIAEELFISVKTAGNHVSSILAKLGATSRLQAATTAHRHQLIRTTGEDMGSE</sequence>
<name>A0A9W6RPJ2_9ACTN</name>
<gene>
    <name evidence="4" type="ORF">Airi01_072870</name>
</gene>
<dbReference type="GO" id="GO:0003677">
    <property type="term" value="F:DNA binding"/>
    <property type="evidence" value="ECO:0007669"/>
    <property type="project" value="InterPro"/>
</dbReference>
<dbReference type="SMART" id="SM00421">
    <property type="entry name" value="HTH_LUXR"/>
    <property type="match status" value="1"/>
</dbReference>
<dbReference type="PROSITE" id="PS50043">
    <property type="entry name" value="HTH_LUXR_2"/>
    <property type="match status" value="1"/>
</dbReference>
<dbReference type="EMBL" id="BSTJ01000010">
    <property type="protein sequence ID" value="GLY79020.1"/>
    <property type="molecule type" value="Genomic_DNA"/>
</dbReference>
<evidence type="ECO:0000313" key="4">
    <source>
        <dbReference type="EMBL" id="GLY79020.1"/>
    </source>
</evidence>
<reference evidence="4" key="1">
    <citation type="submission" date="2023-03" db="EMBL/GenBank/DDBJ databases">
        <title>Actinoallomurus iriomotensis NBRC 103681.</title>
        <authorList>
            <person name="Ichikawa N."/>
            <person name="Sato H."/>
            <person name="Tonouchi N."/>
        </authorList>
    </citation>
    <scope>NUCLEOTIDE SEQUENCE</scope>
    <source>
        <strain evidence="4">NBRC 103681</strain>
    </source>
</reference>
<dbReference type="Proteomes" id="UP001165135">
    <property type="component" value="Unassembled WGS sequence"/>
</dbReference>
<evidence type="ECO:0000313" key="5">
    <source>
        <dbReference type="Proteomes" id="UP001165135"/>
    </source>
</evidence>
<dbReference type="Gene3D" id="1.10.10.10">
    <property type="entry name" value="Winged helix-like DNA-binding domain superfamily/Winged helix DNA-binding domain"/>
    <property type="match status" value="1"/>
</dbReference>
<comment type="caution">
    <text evidence="4">The sequence shown here is derived from an EMBL/GenBank/DDBJ whole genome shotgun (WGS) entry which is preliminary data.</text>
</comment>
<keyword evidence="1" id="KW-0547">Nucleotide-binding</keyword>
<dbReference type="GO" id="GO:0004016">
    <property type="term" value="F:adenylate cyclase activity"/>
    <property type="evidence" value="ECO:0007669"/>
    <property type="project" value="TreeGrafter"/>
</dbReference>
<dbReference type="InterPro" id="IPR016032">
    <property type="entry name" value="Sig_transdc_resp-reg_C-effctor"/>
</dbReference>
<dbReference type="InterPro" id="IPR036388">
    <property type="entry name" value="WH-like_DNA-bd_sf"/>
</dbReference>
<dbReference type="InterPro" id="IPR011990">
    <property type="entry name" value="TPR-like_helical_dom_sf"/>
</dbReference>
<evidence type="ECO:0000256" key="1">
    <source>
        <dbReference type="ARBA" id="ARBA00022741"/>
    </source>
</evidence>
<dbReference type="InterPro" id="IPR027417">
    <property type="entry name" value="P-loop_NTPase"/>
</dbReference>
<keyword evidence="2" id="KW-0067">ATP-binding</keyword>